<evidence type="ECO:0000313" key="6">
    <source>
        <dbReference type="Proteomes" id="UP000324222"/>
    </source>
</evidence>
<evidence type="ECO:0000256" key="1">
    <source>
        <dbReference type="ARBA" id="ARBA00008139"/>
    </source>
</evidence>
<dbReference type="EMBL" id="VSRR010022950">
    <property type="protein sequence ID" value="MPC65124.1"/>
    <property type="molecule type" value="Genomic_DNA"/>
</dbReference>
<protein>
    <submittedName>
        <fullName evidence="5">Angiotensin-converting enzyme</fullName>
    </submittedName>
</protein>
<evidence type="ECO:0000256" key="2">
    <source>
        <dbReference type="ARBA" id="ARBA00022729"/>
    </source>
</evidence>
<keyword evidence="2" id="KW-0732">Signal</keyword>
<dbReference type="InterPro" id="IPR001548">
    <property type="entry name" value="Peptidase_M2"/>
</dbReference>
<name>A0A5B7H8K4_PORTR</name>
<evidence type="ECO:0000256" key="4">
    <source>
        <dbReference type="ARBA" id="ARBA00023180"/>
    </source>
</evidence>
<evidence type="ECO:0000256" key="3">
    <source>
        <dbReference type="ARBA" id="ARBA00023157"/>
    </source>
</evidence>
<proteinExistence type="inferred from homology"/>
<dbReference type="GO" id="GO:0008241">
    <property type="term" value="F:peptidyl-dipeptidase activity"/>
    <property type="evidence" value="ECO:0007669"/>
    <property type="project" value="InterPro"/>
</dbReference>
<dbReference type="GO" id="GO:0016020">
    <property type="term" value="C:membrane"/>
    <property type="evidence" value="ECO:0007669"/>
    <property type="project" value="InterPro"/>
</dbReference>
<dbReference type="Pfam" id="PF01401">
    <property type="entry name" value="Peptidase_M2"/>
    <property type="match status" value="1"/>
</dbReference>
<accession>A0A5B7H8K4</accession>
<evidence type="ECO:0000313" key="5">
    <source>
        <dbReference type="EMBL" id="MPC65124.1"/>
    </source>
</evidence>
<organism evidence="5 6">
    <name type="scientific">Portunus trituberculatus</name>
    <name type="common">Swimming crab</name>
    <name type="synonym">Neptunus trituberculatus</name>
    <dbReference type="NCBI Taxonomy" id="210409"/>
    <lineage>
        <taxon>Eukaryota</taxon>
        <taxon>Metazoa</taxon>
        <taxon>Ecdysozoa</taxon>
        <taxon>Arthropoda</taxon>
        <taxon>Crustacea</taxon>
        <taxon>Multicrustacea</taxon>
        <taxon>Malacostraca</taxon>
        <taxon>Eumalacostraca</taxon>
        <taxon>Eucarida</taxon>
        <taxon>Decapoda</taxon>
        <taxon>Pleocyemata</taxon>
        <taxon>Brachyura</taxon>
        <taxon>Eubrachyura</taxon>
        <taxon>Portunoidea</taxon>
        <taxon>Portunidae</taxon>
        <taxon>Portuninae</taxon>
        <taxon>Portunus</taxon>
    </lineage>
</organism>
<keyword evidence="3" id="KW-1015">Disulfide bond</keyword>
<comment type="caution">
    <text evidence="5">The sequence shown here is derived from an EMBL/GenBank/DDBJ whole genome shotgun (WGS) entry which is preliminary data.</text>
</comment>
<dbReference type="GO" id="GO:0006508">
    <property type="term" value="P:proteolysis"/>
    <property type="evidence" value="ECO:0007669"/>
    <property type="project" value="InterPro"/>
</dbReference>
<sequence>MSYNVSGERSTIQQLHLTRHSKKLGLVLLMTMTFSCPALTRAFLTQPSSLNLLPFVYFTPPRLLAQIISLLPSILHLPFHIPLSPSPSLARHSRQAEWQERRVWEASCLSKWNLTAKQRRMLHLITRGPRYTQMQARSLRSLVGEMRRQYSNATLSHGGVTLRGEGDVTHLMRTCRDPGVLLWAWRAWHDTIGPPARPLFTRAVGVMNSAARQAGVCGA</sequence>
<comment type="similarity">
    <text evidence="1">Belongs to the peptidase M2 family.</text>
</comment>
<dbReference type="AlphaFoldDB" id="A0A5B7H8K4"/>
<dbReference type="SUPFAM" id="SSF55486">
    <property type="entry name" value="Metalloproteases ('zincins'), catalytic domain"/>
    <property type="match status" value="1"/>
</dbReference>
<dbReference type="Proteomes" id="UP000324222">
    <property type="component" value="Unassembled WGS sequence"/>
</dbReference>
<reference evidence="5 6" key="1">
    <citation type="submission" date="2019-05" db="EMBL/GenBank/DDBJ databases">
        <title>Another draft genome of Portunus trituberculatus and its Hox gene families provides insights of decapod evolution.</title>
        <authorList>
            <person name="Jeong J.-H."/>
            <person name="Song I."/>
            <person name="Kim S."/>
            <person name="Choi T."/>
            <person name="Kim D."/>
            <person name="Ryu S."/>
            <person name="Kim W."/>
        </authorList>
    </citation>
    <scope>NUCLEOTIDE SEQUENCE [LARGE SCALE GENOMIC DNA]</scope>
    <source>
        <tissue evidence="5">Muscle</tissue>
    </source>
</reference>
<keyword evidence="4" id="KW-0325">Glycoprotein</keyword>
<gene>
    <name evidence="5" type="primary">ACE_0</name>
    <name evidence="5" type="ORF">E2C01_059252</name>
</gene>
<keyword evidence="6" id="KW-1185">Reference proteome</keyword>
<dbReference type="GO" id="GO:0008237">
    <property type="term" value="F:metallopeptidase activity"/>
    <property type="evidence" value="ECO:0007669"/>
    <property type="project" value="InterPro"/>
</dbReference>